<dbReference type="Bgee" id="ENSLACG00000018911">
    <property type="expression patterns" value="Expressed in muscle tissue and 6 other cell types or tissues"/>
</dbReference>
<reference evidence="3" key="1">
    <citation type="submission" date="2011-08" db="EMBL/GenBank/DDBJ databases">
        <title>The draft genome of Latimeria chalumnae.</title>
        <authorList>
            <person name="Di Palma F."/>
            <person name="Alfoldi J."/>
            <person name="Johnson J."/>
            <person name="Berlin A."/>
            <person name="Gnerre S."/>
            <person name="Jaffe D."/>
            <person name="MacCallum I."/>
            <person name="Young S."/>
            <person name="Walker B.J."/>
            <person name="Lander E."/>
            <person name="Lindblad-Toh K."/>
        </authorList>
    </citation>
    <scope>NUCLEOTIDE SEQUENCE [LARGE SCALE GENOMIC DNA]</scope>
    <source>
        <strain evidence="3">Wild caught</strain>
    </source>
</reference>
<dbReference type="EMBL" id="AFYH01006026">
    <property type="status" value="NOT_ANNOTATED_CDS"/>
    <property type="molecule type" value="Genomic_DNA"/>
</dbReference>
<dbReference type="InParanoid" id="H3BI01"/>
<feature type="region of interest" description="Disordered" evidence="1">
    <location>
        <begin position="56"/>
        <end position="102"/>
    </location>
</feature>
<evidence type="ECO:0000256" key="1">
    <source>
        <dbReference type="SAM" id="MobiDB-lite"/>
    </source>
</evidence>
<dbReference type="Ensembl" id="ENSLACT00000021663.1">
    <property type="protein sequence ID" value="ENSLACP00000021522.1"/>
    <property type="gene ID" value="ENSLACG00000018911.1"/>
</dbReference>
<proteinExistence type="predicted"/>
<evidence type="ECO:0000313" key="3">
    <source>
        <dbReference type="Proteomes" id="UP000008672"/>
    </source>
</evidence>
<reference evidence="2" key="3">
    <citation type="submission" date="2025-09" db="UniProtKB">
        <authorList>
            <consortium name="Ensembl"/>
        </authorList>
    </citation>
    <scope>IDENTIFICATION</scope>
</reference>
<dbReference type="InterPro" id="IPR027889">
    <property type="entry name" value="CCER1"/>
</dbReference>
<dbReference type="GeneTree" id="ENSGT00620000089227"/>
<evidence type="ECO:0000313" key="2">
    <source>
        <dbReference type="Ensembl" id="ENSLACP00000021522.1"/>
    </source>
</evidence>
<name>H3BI01_LATCH</name>
<dbReference type="eggNOG" id="ENOG502S11C">
    <property type="taxonomic scope" value="Eukaryota"/>
</dbReference>
<protein>
    <submittedName>
        <fullName evidence="2">Uncharacterized protein</fullName>
    </submittedName>
</protein>
<dbReference type="Proteomes" id="UP000008672">
    <property type="component" value="Unassembled WGS sequence"/>
</dbReference>
<reference evidence="2" key="2">
    <citation type="submission" date="2025-08" db="UniProtKB">
        <authorList>
            <consortium name="Ensembl"/>
        </authorList>
    </citation>
    <scope>IDENTIFICATION</scope>
</reference>
<keyword evidence="3" id="KW-1185">Reference proteome</keyword>
<dbReference type="AlphaFoldDB" id="H3BI01"/>
<feature type="compositionally biased region" description="Basic residues" evidence="1">
    <location>
        <begin position="56"/>
        <end position="82"/>
    </location>
</feature>
<sequence length="212" mass="24368">MLFQKKVMCGRGVLCQLESAKIRSGLHKGELKIQEALGRRGNPRWQRGLEKPRFRRRSAGYSHSHRAPFQGRRHQQHYRQRRPQGSALRPINVMGSRAPGMRAPRNTNQFLMHEKYQLLHLRSDSVGTDSGSDSEMDPTDMDSYLGVLENARGALMDCLESPSAATCLSDPKQLHFFTFPELDSEDSMQYFPSEDDVIKSENFMERDFNDFC</sequence>
<accession>H3BI01</accession>
<organism evidence="2 3">
    <name type="scientific">Latimeria chalumnae</name>
    <name type="common">Coelacanth</name>
    <dbReference type="NCBI Taxonomy" id="7897"/>
    <lineage>
        <taxon>Eukaryota</taxon>
        <taxon>Metazoa</taxon>
        <taxon>Chordata</taxon>
        <taxon>Craniata</taxon>
        <taxon>Vertebrata</taxon>
        <taxon>Euteleostomi</taxon>
        <taxon>Coelacanthiformes</taxon>
        <taxon>Coelacanthidae</taxon>
        <taxon>Latimeria</taxon>
    </lineage>
</organism>
<dbReference type="Pfam" id="PF15482">
    <property type="entry name" value="CCER1"/>
    <property type="match status" value="1"/>
</dbReference>